<evidence type="ECO:0000313" key="6">
    <source>
        <dbReference type="EMBL" id="MBB6451991.1"/>
    </source>
</evidence>
<dbReference type="NCBIfam" id="TIGR01543">
    <property type="entry name" value="proheadase_HK97"/>
    <property type="match status" value="1"/>
</dbReference>
<sequence length="203" mass="23426">MMSDREKRQTRSLSTDLKTRSEEDGEKVIEGYFAVFNSETELWRGAFEEIAPGAFDNTMSNDIRALINHDTGLVLGRNKSGTLDLKIDSRGLWGSIKINENDTDAMNLYERVKRGDVDQCSFGFNIEKEETDWRDDGTVKWILKEIDLHEVSVVTFPAYESTGVQARKKEVEQHEKRMMEQRKNQLKERLKNAIKATNDSEEN</sequence>
<keyword evidence="1" id="KW-1188">Viral release from host cell</keyword>
<feature type="region of interest" description="Disordered" evidence="4">
    <location>
        <begin position="167"/>
        <end position="203"/>
    </location>
</feature>
<dbReference type="InterPro" id="IPR054613">
    <property type="entry name" value="Peptidase_S78_dom"/>
</dbReference>
<evidence type="ECO:0000259" key="5">
    <source>
        <dbReference type="Pfam" id="PF04586"/>
    </source>
</evidence>
<keyword evidence="3" id="KW-0378">Hydrolase</keyword>
<evidence type="ECO:0000256" key="1">
    <source>
        <dbReference type="ARBA" id="ARBA00022612"/>
    </source>
</evidence>
<feature type="domain" description="Prohead serine protease" evidence="5">
    <location>
        <begin position="16"/>
        <end position="176"/>
    </location>
</feature>
<dbReference type="GO" id="GO:0008233">
    <property type="term" value="F:peptidase activity"/>
    <property type="evidence" value="ECO:0007669"/>
    <property type="project" value="UniProtKB-KW"/>
</dbReference>
<evidence type="ECO:0000256" key="2">
    <source>
        <dbReference type="ARBA" id="ARBA00022670"/>
    </source>
</evidence>
<dbReference type="Pfam" id="PF04586">
    <property type="entry name" value="Peptidase_S78"/>
    <property type="match status" value="1"/>
</dbReference>
<comment type="caution">
    <text evidence="6">The sequence shown here is derived from an EMBL/GenBank/DDBJ whole genome shotgun (WGS) entry which is preliminary data.</text>
</comment>
<accession>A0A841PYG1</accession>
<evidence type="ECO:0000256" key="4">
    <source>
        <dbReference type="SAM" id="MobiDB-lite"/>
    </source>
</evidence>
<dbReference type="RefSeq" id="WP_217423871.1">
    <property type="nucleotide sequence ID" value="NZ_CADDWK010000001.1"/>
</dbReference>
<feature type="region of interest" description="Disordered" evidence="4">
    <location>
        <begin position="1"/>
        <end position="22"/>
    </location>
</feature>
<dbReference type="Proteomes" id="UP000581688">
    <property type="component" value="Unassembled WGS sequence"/>
</dbReference>
<feature type="compositionally biased region" description="Basic and acidic residues" evidence="4">
    <location>
        <begin position="167"/>
        <end position="191"/>
    </location>
</feature>
<protein>
    <recommendedName>
        <fullName evidence="5">Prohead serine protease domain-containing protein</fullName>
    </recommendedName>
</protein>
<evidence type="ECO:0000313" key="7">
    <source>
        <dbReference type="Proteomes" id="UP000581688"/>
    </source>
</evidence>
<dbReference type="EMBL" id="JACHGH010000001">
    <property type="protein sequence ID" value="MBB6451991.1"/>
    <property type="molecule type" value="Genomic_DNA"/>
</dbReference>
<name>A0A841PYG1_9BACI</name>
<reference evidence="6 7" key="1">
    <citation type="submission" date="2020-08" db="EMBL/GenBank/DDBJ databases">
        <title>Genomic Encyclopedia of Type Strains, Phase IV (KMG-IV): sequencing the most valuable type-strain genomes for metagenomic binning, comparative biology and taxonomic classification.</title>
        <authorList>
            <person name="Goeker M."/>
        </authorList>
    </citation>
    <scope>NUCLEOTIDE SEQUENCE [LARGE SCALE GENOMIC DNA]</scope>
    <source>
        <strain evidence="6 7">DSM 19612</strain>
    </source>
</reference>
<keyword evidence="2" id="KW-0645">Protease</keyword>
<dbReference type="GO" id="GO:0006508">
    <property type="term" value="P:proteolysis"/>
    <property type="evidence" value="ECO:0007669"/>
    <property type="project" value="UniProtKB-KW"/>
</dbReference>
<organism evidence="6 7">
    <name type="scientific">Salirhabdus euzebyi</name>
    <dbReference type="NCBI Taxonomy" id="394506"/>
    <lineage>
        <taxon>Bacteria</taxon>
        <taxon>Bacillati</taxon>
        <taxon>Bacillota</taxon>
        <taxon>Bacilli</taxon>
        <taxon>Bacillales</taxon>
        <taxon>Bacillaceae</taxon>
        <taxon>Salirhabdus</taxon>
    </lineage>
</organism>
<dbReference type="InterPro" id="IPR006433">
    <property type="entry name" value="Prohead_protease"/>
</dbReference>
<evidence type="ECO:0000256" key="3">
    <source>
        <dbReference type="ARBA" id="ARBA00022801"/>
    </source>
</evidence>
<gene>
    <name evidence="6" type="ORF">HNQ94_000412</name>
</gene>
<proteinExistence type="predicted"/>
<dbReference type="AlphaFoldDB" id="A0A841PYG1"/>
<keyword evidence="7" id="KW-1185">Reference proteome</keyword>